<name>A0A853CXI6_9MICO</name>
<dbReference type="EMBL" id="JACCFL010000001">
    <property type="protein sequence ID" value="NYJ25232.1"/>
    <property type="molecule type" value="Genomic_DNA"/>
</dbReference>
<organism evidence="6 7">
    <name type="scientific">Leifsonia shinshuensis</name>
    <dbReference type="NCBI Taxonomy" id="150026"/>
    <lineage>
        <taxon>Bacteria</taxon>
        <taxon>Bacillati</taxon>
        <taxon>Actinomycetota</taxon>
        <taxon>Actinomycetes</taxon>
        <taxon>Micrococcales</taxon>
        <taxon>Microbacteriaceae</taxon>
        <taxon>Leifsonia</taxon>
    </lineage>
</organism>
<dbReference type="Pfam" id="PF03466">
    <property type="entry name" value="LysR_substrate"/>
    <property type="match status" value="1"/>
</dbReference>
<dbReference type="Pfam" id="PF00126">
    <property type="entry name" value="HTH_1"/>
    <property type="match status" value="1"/>
</dbReference>
<gene>
    <name evidence="6" type="ORF">HNR13_003519</name>
</gene>
<evidence type="ECO:0000256" key="4">
    <source>
        <dbReference type="ARBA" id="ARBA00023163"/>
    </source>
</evidence>
<dbReference type="SUPFAM" id="SSF53850">
    <property type="entry name" value="Periplasmic binding protein-like II"/>
    <property type="match status" value="1"/>
</dbReference>
<dbReference type="GO" id="GO:0032993">
    <property type="term" value="C:protein-DNA complex"/>
    <property type="evidence" value="ECO:0007669"/>
    <property type="project" value="TreeGrafter"/>
</dbReference>
<protein>
    <submittedName>
        <fullName evidence="6">DNA-binding transcriptional LysR family regulator</fullName>
    </submittedName>
</protein>
<comment type="similarity">
    <text evidence="1">Belongs to the LysR transcriptional regulatory family.</text>
</comment>
<keyword evidence="3 6" id="KW-0238">DNA-binding</keyword>
<dbReference type="SUPFAM" id="SSF46785">
    <property type="entry name" value="Winged helix' DNA-binding domain"/>
    <property type="match status" value="1"/>
</dbReference>
<evidence type="ECO:0000259" key="5">
    <source>
        <dbReference type="PROSITE" id="PS50931"/>
    </source>
</evidence>
<dbReference type="InterPro" id="IPR036388">
    <property type="entry name" value="WH-like_DNA-bd_sf"/>
</dbReference>
<keyword evidence="2" id="KW-0805">Transcription regulation</keyword>
<feature type="domain" description="HTH lysR-type" evidence="5">
    <location>
        <begin position="1"/>
        <end position="59"/>
    </location>
</feature>
<reference evidence="6 7" key="1">
    <citation type="submission" date="2020-07" db="EMBL/GenBank/DDBJ databases">
        <title>Sequencing the genomes of 1000 actinobacteria strains.</title>
        <authorList>
            <person name="Klenk H.-P."/>
        </authorList>
    </citation>
    <scope>NUCLEOTIDE SEQUENCE [LARGE SCALE GENOMIC DNA]</scope>
    <source>
        <strain evidence="6 7">DSM 15165</strain>
    </source>
</reference>
<evidence type="ECO:0000256" key="3">
    <source>
        <dbReference type="ARBA" id="ARBA00023125"/>
    </source>
</evidence>
<dbReference type="PANTHER" id="PTHR30346">
    <property type="entry name" value="TRANSCRIPTIONAL DUAL REGULATOR HCAR-RELATED"/>
    <property type="match status" value="1"/>
</dbReference>
<evidence type="ECO:0000256" key="1">
    <source>
        <dbReference type="ARBA" id="ARBA00009437"/>
    </source>
</evidence>
<evidence type="ECO:0000256" key="2">
    <source>
        <dbReference type="ARBA" id="ARBA00023015"/>
    </source>
</evidence>
<sequence length="316" mass="33744">MADLRQFEALTAVHAEGSVTAAARRLGWGQPTVDYHLKNLERLVGSPVLVRSPRGSRLTPVGMLLLERAQEILTLSERAVADAREFSQLGRVRLRFGTFATAAASILPFVAGSVGDLGIEIDATFEEVPALVDRINRGALDAALVYTVPGYDLPFRPDVVTMEVYRDPLLLALPVGHPLASRRSVDLPAVLSLRDERWVFATSAEDAMDRVVADAFAAEGHVLDVAIRTDDFQVLLGMTAARMVVGFIPGLATTAAHPGIVLLPVDDPSFVRSILVATPADDASRRPSAATRHLVAAIRDGFAAVRAGGGTRRNGG</sequence>
<dbReference type="InterPro" id="IPR005119">
    <property type="entry name" value="LysR_subst-bd"/>
</dbReference>
<dbReference type="InterPro" id="IPR036390">
    <property type="entry name" value="WH_DNA-bd_sf"/>
</dbReference>
<dbReference type="InterPro" id="IPR000847">
    <property type="entry name" value="LysR_HTH_N"/>
</dbReference>
<evidence type="ECO:0000313" key="6">
    <source>
        <dbReference type="EMBL" id="NYJ25232.1"/>
    </source>
</evidence>
<dbReference type="AlphaFoldDB" id="A0A853CXI6"/>
<dbReference type="PROSITE" id="PS50931">
    <property type="entry name" value="HTH_LYSR"/>
    <property type="match status" value="1"/>
</dbReference>
<dbReference type="GO" id="GO:0003700">
    <property type="term" value="F:DNA-binding transcription factor activity"/>
    <property type="evidence" value="ECO:0007669"/>
    <property type="project" value="InterPro"/>
</dbReference>
<dbReference type="Gene3D" id="3.40.190.10">
    <property type="entry name" value="Periplasmic binding protein-like II"/>
    <property type="match status" value="2"/>
</dbReference>
<evidence type="ECO:0000313" key="7">
    <source>
        <dbReference type="Proteomes" id="UP000578352"/>
    </source>
</evidence>
<dbReference type="Gene3D" id="1.10.10.10">
    <property type="entry name" value="Winged helix-like DNA-binding domain superfamily/Winged helix DNA-binding domain"/>
    <property type="match status" value="1"/>
</dbReference>
<dbReference type="RefSeq" id="WP_179607865.1">
    <property type="nucleotide sequence ID" value="NZ_BAABEH010000001.1"/>
</dbReference>
<dbReference type="Proteomes" id="UP000578352">
    <property type="component" value="Unassembled WGS sequence"/>
</dbReference>
<accession>A0A853CXI6</accession>
<keyword evidence="4" id="KW-0804">Transcription</keyword>
<dbReference type="PANTHER" id="PTHR30346:SF28">
    <property type="entry name" value="HTH-TYPE TRANSCRIPTIONAL REGULATOR CYNR"/>
    <property type="match status" value="1"/>
</dbReference>
<dbReference type="GO" id="GO:0003677">
    <property type="term" value="F:DNA binding"/>
    <property type="evidence" value="ECO:0007669"/>
    <property type="project" value="UniProtKB-KW"/>
</dbReference>
<proteinExistence type="inferred from homology"/>
<comment type="caution">
    <text evidence="6">The sequence shown here is derived from an EMBL/GenBank/DDBJ whole genome shotgun (WGS) entry which is preliminary data.</text>
</comment>